<organism evidence="10 11">
    <name type="scientific">Arabidopsis thaliana</name>
    <name type="common">Mouse-ear cress</name>
    <dbReference type="NCBI Taxonomy" id="3702"/>
    <lineage>
        <taxon>Eukaryota</taxon>
        <taxon>Viridiplantae</taxon>
        <taxon>Streptophyta</taxon>
        <taxon>Embryophyta</taxon>
        <taxon>Tracheophyta</taxon>
        <taxon>Spermatophyta</taxon>
        <taxon>Magnoliopsida</taxon>
        <taxon>eudicotyledons</taxon>
        <taxon>Gunneridae</taxon>
        <taxon>Pentapetalae</taxon>
        <taxon>rosids</taxon>
        <taxon>malvids</taxon>
        <taxon>Brassicales</taxon>
        <taxon>Brassicaceae</taxon>
        <taxon>Camelineae</taxon>
        <taxon>Arabidopsis</taxon>
    </lineage>
</organism>
<dbReference type="Proteomes" id="UP000078284">
    <property type="component" value="Chromosome 2"/>
</dbReference>
<proteinExistence type="predicted"/>
<dbReference type="InterPro" id="IPR001005">
    <property type="entry name" value="SANT/Myb"/>
</dbReference>
<evidence type="ECO:0000313" key="10">
    <source>
        <dbReference type="EMBL" id="OAP10375.1"/>
    </source>
</evidence>
<feature type="domain" description="HTH myb-type" evidence="9">
    <location>
        <begin position="490"/>
        <end position="544"/>
    </location>
</feature>
<dbReference type="GO" id="GO:0005634">
    <property type="term" value="C:nucleus"/>
    <property type="evidence" value="ECO:0007669"/>
    <property type="project" value="UniProtKB-SubCell"/>
</dbReference>
<evidence type="ECO:0000256" key="5">
    <source>
        <dbReference type="ARBA" id="ARBA00023163"/>
    </source>
</evidence>
<dbReference type="FunFam" id="1.10.10.60:FF:000001">
    <property type="entry name" value="MYB-related transcription factor"/>
    <property type="match status" value="1"/>
</dbReference>
<dbReference type="Pfam" id="PF00249">
    <property type="entry name" value="Myb_DNA-binding"/>
    <property type="match status" value="4"/>
</dbReference>
<comment type="caution">
    <text evidence="10">The sequence shown here is derived from an EMBL/GenBank/DDBJ whole genome shotgun (WGS) entry which is preliminary data.</text>
</comment>
<evidence type="ECO:0000256" key="4">
    <source>
        <dbReference type="ARBA" id="ARBA00023125"/>
    </source>
</evidence>
<reference evidence="11" key="1">
    <citation type="journal article" date="2016" name="Proc. Natl. Acad. Sci. U.S.A.">
        <title>Chromosome-level assembly of Arabidopsis thaliana Ler reveals the extent of translocation and inversion polymorphisms.</title>
        <authorList>
            <person name="Zapata L."/>
            <person name="Ding J."/>
            <person name="Willing E.M."/>
            <person name="Hartwig B."/>
            <person name="Bezdan D."/>
            <person name="Jiao W.B."/>
            <person name="Patel V."/>
            <person name="Velikkakam James G."/>
            <person name="Koornneef M."/>
            <person name="Ossowski S."/>
            <person name="Schneeberger K."/>
        </authorList>
    </citation>
    <scope>NUCLEOTIDE SEQUENCE [LARGE SCALE GENOMIC DNA]</scope>
    <source>
        <strain evidence="11">cv. Landsberg erecta</strain>
    </source>
</reference>
<keyword evidence="6" id="KW-0539">Nucleus</keyword>
<dbReference type="CDD" id="cd00167">
    <property type="entry name" value="SANT"/>
    <property type="match status" value="4"/>
</dbReference>
<feature type="domain" description="HTH myb-type" evidence="9">
    <location>
        <begin position="437"/>
        <end position="489"/>
    </location>
</feature>
<evidence type="ECO:0000259" key="8">
    <source>
        <dbReference type="PROSITE" id="PS50090"/>
    </source>
</evidence>
<feature type="compositionally biased region" description="Polar residues" evidence="7">
    <location>
        <begin position="317"/>
        <end position="333"/>
    </location>
</feature>
<dbReference type="SUPFAM" id="SSF46689">
    <property type="entry name" value="Homeodomain-like"/>
    <property type="match status" value="2"/>
</dbReference>
<feature type="region of interest" description="Disordered" evidence="7">
    <location>
        <begin position="294"/>
        <end position="333"/>
    </location>
</feature>
<evidence type="ECO:0000256" key="7">
    <source>
        <dbReference type="SAM" id="MobiDB-lite"/>
    </source>
</evidence>
<dbReference type="InterPro" id="IPR017930">
    <property type="entry name" value="Myb_dom"/>
</dbReference>
<dbReference type="PANTHER" id="PTHR47995:SF6">
    <property type="entry name" value="MYB DOMAIN PROTEIN 81-RELATED"/>
    <property type="match status" value="1"/>
</dbReference>
<protein>
    <submittedName>
        <fullName evidence="10">Uncharacterized protein</fullName>
    </submittedName>
</protein>
<evidence type="ECO:0000313" key="11">
    <source>
        <dbReference type="Proteomes" id="UP000078284"/>
    </source>
</evidence>
<keyword evidence="2" id="KW-0677">Repeat</keyword>
<feature type="domain" description="HTH myb-type" evidence="9">
    <location>
        <begin position="17"/>
        <end position="69"/>
    </location>
</feature>
<dbReference type="GO" id="GO:0003677">
    <property type="term" value="F:DNA binding"/>
    <property type="evidence" value="ECO:0007669"/>
    <property type="project" value="UniProtKB-KW"/>
</dbReference>
<dbReference type="PROSITE" id="PS50090">
    <property type="entry name" value="MYB_LIKE"/>
    <property type="match status" value="4"/>
</dbReference>
<dbReference type="GO" id="GO:0006355">
    <property type="term" value="P:regulation of DNA-templated transcription"/>
    <property type="evidence" value="ECO:0007669"/>
    <property type="project" value="UniProtKB-ARBA"/>
</dbReference>
<evidence type="ECO:0000256" key="1">
    <source>
        <dbReference type="ARBA" id="ARBA00004123"/>
    </source>
</evidence>
<name>A0A178VYN5_ARATH</name>
<evidence type="ECO:0000256" key="6">
    <source>
        <dbReference type="ARBA" id="ARBA00023242"/>
    </source>
</evidence>
<feature type="domain" description="Myb-like" evidence="8">
    <location>
        <begin position="17"/>
        <end position="69"/>
    </location>
</feature>
<dbReference type="PROSITE" id="PS51294">
    <property type="entry name" value="HTH_MYB"/>
    <property type="match status" value="4"/>
</dbReference>
<feature type="domain" description="Myb-like" evidence="8">
    <location>
        <begin position="70"/>
        <end position="120"/>
    </location>
</feature>
<dbReference type="Gene3D" id="1.10.10.60">
    <property type="entry name" value="Homeodomain-like"/>
    <property type="match status" value="4"/>
</dbReference>
<comment type="subcellular location">
    <subcellularLocation>
        <location evidence="1">Nucleus</location>
    </subcellularLocation>
</comment>
<dbReference type="FunFam" id="1.10.10.60:FF:000449">
    <property type="entry name" value="MYB-related transcription factor"/>
    <property type="match status" value="1"/>
</dbReference>
<dbReference type="AlphaFoldDB" id="A0A178VYN5"/>
<feature type="domain" description="Myb-like" evidence="8">
    <location>
        <begin position="490"/>
        <end position="540"/>
    </location>
</feature>
<feature type="domain" description="Myb-like" evidence="8">
    <location>
        <begin position="437"/>
        <end position="489"/>
    </location>
</feature>
<gene>
    <name evidence="10" type="ordered locus">AXX17_At2g22840</name>
</gene>
<dbReference type="SMART" id="SM00717">
    <property type="entry name" value="SANT"/>
    <property type="match status" value="4"/>
</dbReference>
<feature type="domain" description="HTH myb-type" evidence="9">
    <location>
        <begin position="70"/>
        <end position="124"/>
    </location>
</feature>
<evidence type="ECO:0000256" key="3">
    <source>
        <dbReference type="ARBA" id="ARBA00023015"/>
    </source>
</evidence>
<dbReference type="PANTHER" id="PTHR47995">
    <property type="entry name" value="TRANSCRIPTION FACTOR MYB33-RELATED"/>
    <property type="match status" value="1"/>
</dbReference>
<evidence type="ECO:0000256" key="2">
    <source>
        <dbReference type="ARBA" id="ARBA00022737"/>
    </source>
</evidence>
<sequence length="806" mass="91079">MGKVRQDSGSDDDNSIKKSFIKGPWTQAEDNLLIAYVDKHGDGNWNAVQNNSGLSRCGKSCRLRWVNHLRPDLKKGAFTEKEEKRVIELHALLGNKWARMAEELPGRTDNEIKNFWNTRLKRLQRLGLPVYPDEVREHAMNVATHSGLNTDSLDGHHSQEYMEADTVEIPEVDFEHLPLNRSSSYYQSMLRHVPPTNVFVRQKPCFFQPPNVYNLIPPSPYMSTGKRPREPETAFPCPGGYTMNEQSPRLWNYPFVENVSEQLPDSHLLGNAAYSSPPGPLVHGVENFEFPSFQYHEEPGGWGADQPNPMPEHESDNTLVQSPLTAQTPSDCPSSSLYDGLLESVVYGSSGEKPATDTDSESSLFQSFTPANENITGSTPSNQGHTSFDGDWIRLLLGLLLEVWRVSKDGCAYARNGLKKEDHLFCEDQANDLLAMKKTFTKSKWKPEEDRILKDYVIQYGDRTWTHVPKRTGLPHNPASCRFRWMNHLKPSLKKGPFTDEEEKRVLQLHAVLGNKWSQMARELPGRTDNEIKNFWNARRMRLKGKGLPVYPDEVREQAIRTAAQYGVKVELLNAHYSQDSLMAGNVEKPQELNNLALNQCSPYYQSMLANVQPSRNRVMEPETTFPFTGGSAMNEQNPTLLCNPYVESTQEQLPDSHLFGNVTYSSPPMPLIHEVENLELPSFQGFDFHEEPSSFGAEQYNPMLNLEPHNTLVQSPLIGQTPTDFPSSFYDELLDELLESVVNGSLGEIPKTDTSSESQLFQSSLLSHTDATPDIANTTGYVGSNERNTTNDNDWIRLLLDEGFI</sequence>
<accession>A0A178VYN5</accession>
<dbReference type="ExpressionAtlas" id="A0A178VYN5">
    <property type="expression patterns" value="baseline and differential"/>
</dbReference>
<dbReference type="EMBL" id="LUHQ01000002">
    <property type="protein sequence ID" value="OAP10375.1"/>
    <property type="molecule type" value="Genomic_DNA"/>
</dbReference>
<keyword evidence="5" id="KW-0804">Transcription</keyword>
<evidence type="ECO:0000259" key="9">
    <source>
        <dbReference type="PROSITE" id="PS51294"/>
    </source>
</evidence>
<keyword evidence="4" id="KW-0238">DNA-binding</keyword>
<keyword evidence="3" id="KW-0805">Transcription regulation</keyword>
<dbReference type="InterPro" id="IPR009057">
    <property type="entry name" value="Homeodomain-like_sf"/>
</dbReference>